<proteinExistence type="predicted"/>
<dbReference type="KEGG" id="emc:129334610"/>
<dbReference type="AlphaFoldDB" id="A0AA97L587"/>
<dbReference type="InterPro" id="IPR039689">
    <property type="entry name" value="CD72"/>
</dbReference>
<feature type="domain" description="C-type lectin" evidence="1">
    <location>
        <begin position="34"/>
        <end position="142"/>
    </location>
</feature>
<dbReference type="PANTHER" id="PTHR15028:SF6">
    <property type="entry name" value="B-CELL DIFFERENTIATION ANTIGEN CD72"/>
    <property type="match status" value="1"/>
</dbReference>
<dbReference type="InterPro" id="IPR016186">
    <property type="entry name" value="C-type_lectin-like/link_sf"/>
</dbReference>
<name>A0AA97L587_EUBMA</name>
<evidence type="ECO:0000259" key="1">
    <source>
        <dbReference type="PROSITE" id="PS50041"/>
    </source>
</evidence>
<dbReference type="Gene3D" id="3.10.100.10">
    <property type="entry name" value="Mannose-Binding Protein A, subunit A"/>
    <property type="match status" value="1"/>
</dbReference>
<organism evidence="2 3">
    <name type="scientific">Eublepharis macularius</name>
    <name type="common">Leopard gecko</name>
    <name type="synonym">Cyrtodactylus macularius</name>
    <dbReference type="NCBI Taxonomy" id="481883"/>
    <lineage>
        <taxon>Eukaryota</taxon>
        <taxon>Metazoa</taxon>
        <taxon>Chordata</taxon>
        <taxon>Craniata</taxon>
        <taxon>Vertebrata</taxon>
        <taxon>Euteleostomi</taxon>
        <taxon>Lepidosauria</taxon>
        <taxon>Squamata</taxon>
        <taxon>Bifurcata</taxon>
        <taxon>Gekkota</taxon>
        <taxon>Eublepharidae</taxon>
        <taxon>Eublepharinae</taxon>
        <taxon>Eublepharis</taxon>
    </lineage>
</organism>
<dbReference type="GO" id="GO:0005886">
    <property type="term" value="C:plasma membrane"/>
    <property type="evidence" value="ECO:0007669"/>
    <property type="project" value="InterPro"/>
</dbReference>
<dbReference type="SMART" id="SM00034">
    <property type="entry name" value="CLECT"/>
    <property type="match status" value="1"/>
</dbReference>
<dbReference type="RefSeq" id="XP_054842794.1">
    <property type="nucleotide sequence ID" value="XM_054986819.1"/>
</dbReference>
<evidence type="ECO:0000313" key="3">
    <source>
        <dbReference type="RefSeq" id="XP_054842794.1"/>
    </source>
</evidence>
<dbReference type="SUPFAM" id="SSF56436">
    <property type="entry name" value="C-type lectin-like"/>
    <property type="match status" value="1"/>
</dbReference>
<dbReference type="Pfam" id="PF00059">
    <property type="entry name" value="Lectin_C"/>
    <property type="match status" value="1"/>
</dbReference>
<dbReference type="InterPro" id="IPR001304">
    <property type="entry name" value="C-type_lectin-like"/>
</dbReference>
<dbReference type="Proteomes" id="UP001190640">
    <property type="component" value="Chromosome 8"/>
</dbReference>
<accession>A0AA97L587</accession>
<keyword evidence="2" id="KW-1185">Reference proteome</keyword>
<dbReference type="PANTHER" id="PTHR15028">
    <property type="entry name" value="CD72-RELATED"/>
    <property type="match status" value="1"/>
</dbReference>
<evidence type="ECO:0000313" key="2">
    <source>
        <dbReference type="Proteomes" id="UP001190640"/>
    </source>
</evidence>
<dbReference type="GeneID" id="129334610"/>
<dbReference type="InterPro" id="IPR016187">
    <property type="entry name" value="CTDL_fold"/>
</dbReference>
<reference evidence="3" key="1">
    <citation type="submission" date="2025-08" db="UniProtKB">
        <authorList>
            <consortium name="RefSeq"/>
        </authorList>
    </citation>
    <scope>IDENTIFICATION</scope>
    <source>
        <tissue evidence="3">Blood</tissue>
    </source>
</reference>
<dbReference type="GO" id="GO:0004888">
    <property type="term" value="F:transmembrane signaling receptor activity"/>
    <property type="evidence" value="ECO:0007669"/>
    <property type="project" value="InterPro"/>
</dbReference>
<gene>
    <name evidence="3" type="primary">LOC129334610</name>
</gene>
<protein>
    <submittedName>
        <fullName evidence="3">Killer cell lectin-like receptor subfamily F member 1 isoform X1</fullName>
    </submittedName>
</protein>
<sequence length="151" mass="17522">MTVLQRDKEEATRQLVEATSCQRIGCCPNGWTLFRWKCLWVSNEWKAWEDSKRDCERQSSQLLILKPWDAGTLGDAAGITSLLQSNEFWIGLKGTYNWFWYWVDGSLYAGTQKPEGDGECLKISQRTTKRERCSMHLRYVCEKAASSWPID</sequence>
<dbReference type="PROSITE" id="PS50041">
    <property type="entry name" value="C_TYPE_LECTIN_2"/>
    <property type="match status" value="1"/>
</dbReference>